<evidence type="ECO:0000313" key="2">
    <source>
        <dbReference type="EMBL" id="EKD66739.1"/>
    </source>
</evidence>
<evidence type="ECO:0000256" key="1">
    <source>
        <dbReference type="SAM" id="Phobius"/>
    </source>
</evidence>
<gene>
    <name evidence="2" type="ORF">ACD_49C00016G0002</name>
</gene>
<accession>K2BX30</accession>
<proteinExistence type="predicted"/>
<dbReference type="EMBL" id="AMFJ01021602">
    <property type="protein sequence ID" value="EKD66739.1"/>
    <property type="molecule type" value="Genomic_DNA"/>
</dbReference>
<reference evidence="2" key="1">
    <citation type="journal article" date="2012" name="Science">
        <title>Fermentation, hydrogen, and sulfur metabolism in multiple uncultivated bacterial phyla.</title>
        <authorList>
            <person name="Wrighton K.C."/>
            <person name="Thomas B.C."/>
            <person name="Sharon I."/>
            <person name="Miller C.S."/>
            <person name="Castelle C.J."/>
            <person name="VerBerkmoes N.C."/>
            <person name="Wilkins M.J."/>
            <person name="Hettich R.L."/>
            <person name="Lipton M.S."/>
            <person name="Williams K.H."/>
            <person name="Long P.E."/>
            <person name="Banfield J.F."/>
        </authorList>
    </citation>
    <scope>NUCLEOTIDE SEQUENCE [LARGE SCALE GENOMIC DNA]</scope>
</reference>
<keyword evidence="1" id="KW-0812">Transmembrane</keyword>
<keyword evidence="1" id="KW-0472">Membrane</keyword>
<keyword evidence="1" id="KW-1133">Transmembrane helix</keyword>
<name>K2BX30_9BACT</name>
<comment type="caution">
    <text evidence="2">The sequence shown here is derived from an EMBL/GenBank/DDBJ whole genome shotgun (WGS) entry which is preliminary data.</text>
</comment>
<feature type="transmembrane region" description="Helical" evidence="1">
    <location>
        <begin position="5"/>
        <end position="25"/>
    </location>
</feature>
<organism evidence="2">
    <name type="scientific">uncultured bacterium</name>
    <name type="common">gcode 4</name>
    <dbReference type="NCBI Taxonomy" id="1234023"/>
    <lineage>
        <taxon>Bacteria</taxon>
        <taxon>environmental samples</taxon>
    </lineage>
</organism>
<dbReference type="AlphaFoldDB" id="K2BX30"/>
<protein>
    <submittedName>
        <fullName evidence="2">Uncharacterized protein</fullName>
    </submittedName>
</protein>
<sequence>MKSKYIIYPSILLLAVGAPIIRYYWSTPGINACVLEYVDNMKDSNNDGYIYNIKWVNHIEPANSKMASSLAQYKVWESKWCLMMSNNIVNDLNNTFYCTMTYLIKNAPMDSQLKKPLRYLNY</sequence>